<reference evidence="9" key="2">
    <citation type="journal article" date="2023" name="IMA Fungus">
        <title>Comparative genomic study of the Penicillium genus elucidates a diverse pangenome and 15 lateral gene transfer events.</title>
        <authorList>
            <person name="Petersen C."/>
            <person name="Sorensen T."/>
            <person name="Nielsen M.R."/>
            <person name="Sondergaard T.E."/>
            <person name="Sorensen J.L."/>
            <person name="Fitzpatrick D.A."/>
            <person name="Frisvad J.C."/>
            <person name="Nielsen K.L."/>
        </authorList>
    </citation>
    <scope>NUCLEOTIDE SEQUENCE</scope>
    <source>
        <strain evidence="9">IBT 29677</strain>
    </source>
</reference>
<reference evidence="9" key="1">
    <citation type="submission" date="2022-12" db="EMBL/GenBank/DDBJ databases">
        <authorList>
            <person name="Petersen C."/>
        </authorList>
    </citation>
    <scope>NUCLEOTIDE SEQUENCE</scope>
    <source>
        <strain evidence="9">IBT 29677</strain>
    </source>
</reference>
<dbReference type="AlphaFoldDB" id="A0A9X0BD60"/>
<keyword evidence="3 6" id="KW-0728">SH3 domain</keyword>
<evidence type="ECO:0000313" key="10">
    <source>
        <dbReference type="Proteomes" id="UP001147747"/>
    </source>
</evidence>
<dbReference type="PANTHER" id="PTHR15735:SF21">
    <property type="entry name" value="PROTEIN NERVOUS WRECK"/>
    <property type="match status" value="1"/>
</dbReference>
<keyword evidence="10" id="KW-1185">Reference proteome</keyword>
<feature type="compositionally biased region" description="Basic and acidic residues" evidence="7">
    <location>
        <begin position="238"/>
        <end position="248"/>
    </location>
</feature>
<accession>A0A9X0BD60</accession>
<protein>
    <recommendedName>
        <fullName evidence="2">High osmolarity signaling protein SHO1</fullName>
    </recommendedName>
    <alternativeName>
        <fullName evidence="1">High osmolarity signaling protein sho1</fullName>
    </alternativeName>
    <alternativeName>
        <fullName evidence="4 5">Osmosensor SHO1</fullName>
    </alternativeName>
</protein>
<feature type="region of interest" description="Disordered" evidence="7">
    <location>
        <begin position="159"/>
        <end position="273"/>
    </location>
</feature>
<feature type="compositionally biased region" description="Polar residues" evidence="7">
    <location>
        <begin position="256"/>
        <end position="272"/>
    </location>
</feature>
<dbReference type="GeneID" id="81365724"/>
<comment type="caution">
    <text evidence="9">The sequence shown here is derived from an EMBL/GenBank/DDBJ whole genome shotgun (WGS) entry which is preliminary data.</text>
</comment>
<dbReference type="Gene3D" id="2.30.30.40">
    <property type="entry name" value="SH3 Domains"/>
    <property type="match status" value="2"/>
</dbReference>
<dbReference type="Proteomes" id="UP001147747">
    <property type="component" value="Unassembled WGS sequence"/>
</dbReference>
<dbReference type="PRINTS" id="PR00452">
    <property type="entry name" value="SH3DOMAIN"/>
</dbReference>
<name>A0A9X0BD60_9EURO</name>
<evidence type="ECO:0000259" key="8">
    <source>
        <dbReference type="PROSITE" id="PS50002"/>
    </source>
</evidence>
<dbReference type="EMBL" id="JAPZBU010000004">
    <property type="protein sequence ID" value="KAJ5408224.1"/>
    <property type="molecule type" value="Genomic_DNA"/>
</dbReference>
<proteinExistence type="predicted"/>
<dbReference type="SMART" id="SM00326">
    <property type="entry name" value="SH3"/>
    <property type="match status" value="2"/>
</dbReference>
<dbReference type="PROSITE" id="PS50002">
    <property type="entry name" value="SH3"/>
    <property type="match status" value="2"/>
</dbReference>
<dbReference type="SUPFAM" id="SSF50044">
    <property type="entry name" value="SH3-domain"/>
    <property type="match status" value="2"/>
</dbReference>
<evidence type="ECO:0000256" key="3">
    <source>
        <dbReference type="ARBA" id="ARBA00022443"/>
    </source>
</evidence>
<dbReference type="InterPro" id="IPR036028">
    <property type="entry name" value="SH3-like_dom_sf"/>
</dbReference>
<organism evidence="9 10">
    <name type="scientific">Penicillium cosmopolitanum</name>
    <dbReference type="NCBI Taxonomy" id="1131564"/>
    <lineage>
        <taxon>Eukaryota</taxon>
        <taxon>Fungi</taxon>
        <taxon>Dikarya</taxon>
        <taxon>Ascomycota</taxon>
        <taxon>Pezizomycotina</taxon>
        <taxon>Eurotiomycetes</taxon>
        <taxon>Eurotiomycetidae</taxon>
        <taxon>Eurotiales</taxon>
        <taxon>Aspergillaceae</taxon>
        <taxon>Penicillium</taxon>
    </lineage>
</organism>
<gene>
    <name evidence="9" type="ORF">N7509_002107</name>
</gene>
<dbReference type="OrthoDB" id="19092at2759"/>
<dbReference type="InterPro" id="IPR001452">
    <property type="entry name" value="SH3_domain"/>
</dbReference>
<evidence type="ECO:0000256" key="6">
    <source>
        <dbReference type="PROSITE-ProRule" id="PRU00192"/>
    </source>
</evidence>
<dbReference type="InterPro" id="IPR035800">
    <property type="entry name" value="Sla1_SH3_1"/>
</dbReference>
<evidence type="ECO:0000256" key="7">
    <source>
        <dbReference type="SAM" id="MobiDB-lite"/>
    </source>
</evidence>
<evidence type="ECO:0000256" key="5">
    <source>
        <dbReference type="ARBA" id="ARBA00030785"/>
    </source>
</evidence>
<dbReference type="CDD" id="cd11773">
    <property type="entry name" value="SH3_Sla1p_1"/>
    <property type="match status" value="1"/>
</dbReference>
<evidence type="ECO:0000256" key="1">
    <source>
        <dbReference type="ARBA" id="ARBA00016255"/>
    </source>
</evidence>
<feature type="domain" description="SH3" evidence="8">
    <location>
        <begin position="2"/>
        <end position="69"/>
    </location>
</feature>
<dbReference type="Pfam" id="PF00018">
    <property type="entry name" value="SH3_1"/>
    <property type="match status" value="1"/>
</dbReference>
<evidence type="ECO:0000256" key="2">
    <source>
        <dbReference type="ARBA" id="ARBA00017350"/>
    </source>
</evidence>
<sequence>MGFLGVYSAVFDYQPQGEGELEIREGDLLYVLEKSAEDDWWKAKKKADPEDDDEPEGLVPNNYVEEVSIPRACVTGKQNTPTGACQDSCARQSAQPTYNAKALYDYTRQTDEEVSFSEDAELLVYDTSDPDWTLVGVNTEFGFAPSNYIELIEEIASRGGAAAAAPPPPPAEPKAPSLPQRPTAPPEEEYDASPAPSPVHNPAAAAIADIIHKQHAPAATYSEPAREESPPPQLPTRPSHDQDREAPRRTSRSVRHQNNYSFPRQWNFTRPSPNRLARPALRWHLPQCETCETIPTSRNPPLTTERVN</sequence>
<feature type="domain" description="SH3" evidence="8">
    <location>
        <begin position="95"/>
        <end position="154"/>
    </location>
</feature>
<dbReference type="Pfam" id="PF14604">
    <property type="entry name" value="SH3_9"/>
    <property type="match status" value="1"/>
</dbReference>
<dbReference type="PANTHER" id="PTHR15735">
    <property type="entry name" value="FCH AND DOUBLE SH3 DOMAINS PROTEIN"/>
    <property type="match status" value="1"/>
</dbReference>
<evidence type="ECO:0000256" key="4">
    <source>
        <dbReference type="ARBA" id="ARBA00029697"/>
    </source>
</evidence>
<evidence type="ECO:0000313" key="9">
    <source>
        <dbReference type="EMBL" id="KAJ5408224.1"/>
    </source>
</evidence>
<dbReference type="RefSeq" id="XP_056492539.1">
    <property type="nucleotide sequence ID" value="XM_056626744.1"/>
</dbReference>